<sequence>MPETTSDTASPNRERQQLSRRTLVKGAAWAVPAVAVAATVPLAAASGTCTASVIGNPSPFPPCDTIPAGTWTVHVDRNTSKVSWVTITLPAGFSFAGGASSASVQTDSSGNADVPEITVVSVAAGSYSATVTTDCASTGALLVIPVGVRSSKVDEVWGSYEYGDASDRNIVQRSTDAAATTGGISGNNWGTTYAAVVSASGTVLYWSAHAENPTTVPASPDFANGSTVSPTELSTVTRATLVSTYSTNTTSGGASSAAVGGVAASESAIWQWYASTPTATPTVLSVTLPAGTTVSDVQAHAGYCYALTSGGVYYWPTATSGSAAITPTLIVLPSGVTGPVTQMSSYYDALPSSGPQTSYYTGVVAVVGDSGNLVVAAPGKSQPPGTFATVRTGGTGSSAVSGVKYVGAGSGGLAALTTNGDLYTYNPYSAGGVSSRSWTRRAQNVSSVSVWGYSQYFGGAYVVNGTVTEMFGLNGYTSQSVAGMNGKTITKTFSSDGSYIALASDGTVWVWFGNLDNVPSPSALSIPLTTKAADLGVWGYHNSNYFGGAYVIELPSSC</sequence>
<dbReference type="PROSITE" id="PS51318">
    <property type="entry name" value="TAT"/>
    <property type="match status" value="1"/>
</dbReference>
<dbReference type="Gene3D" id="2.130.10.30">
    <property type="entry name" value="Regulator of chromosome condensation 1/beta-lactamase-inhibitor protein II"/>
    <property type="match status" value="1"/>
</dbReference>
<evidence type="ECO:0000313" key="2">
    <source>
        <dbReference type="Proteomes" id="UP000320216"/>
    </source>
</evidence>
<organism evidence="1 2">
    <name type="scientific">Humibacter ginsenosidimutans</name>
    <dbReference type="NCBI Taxonomy" id="2599293"/>
    <lineage>
        <taxon>Bacteria</taxon>
        <taxon>Bacillati</taxon>
        <taxon>Actinomycetota</taxon>
        <taxon>Actinomycetes</taxon>
        <taxon>Micrococcales</taxon>
        <taxon>Microbacteriaceae</taxon>
        <taxon>Humibacter</taxon>
    </lineage>
</organism>
<proteinExistence type="predicted"/>
<protein>
    <submittedName>
        <fullName evidence="1">Uncharacterized protein</fullName>
    </submittedName>
</protein>
<dbReference type="InterPro" id="IPR006311">
    <property type="entry name" value="TAT_signal"/>
</dbReference>
<keyword evidence="2" id="KW-1185">Reference proteome</keyword>
<dbReference type="AlphaFoldDB" id="A0A5B8M574"/>
<dbReference type="RefSeq" id="WP_146320406.1">
    <property type="nucleotide sequence ID" value="NZ_CP042305.1"/>
</dbReference>
<gene>
    <name evidence="1" type="ORF">FPZ11_09660</name>
</gene>
<evidence type="ECO:0000313" key="1">
    <source>
        <dbReference type="EMBL" id="QDZ14995.1"/>
    </source>
</evidence>
<dbReference type="KEGG" id="huw:FPZ11_09660"/>
<dbReference type="InterPro" id="IPR009091">
    <property type="entry name" value="RCC1/BLIP-II"/>
</dbReference>
<name>A0A5B8M574_9MICO</name>
<dbReference type="Proteomes" id="UP000320216">
    <property type="component" value="Chromosome"/>
</dbReference>
<dbReference type="EMBL" id="CP042305">
    <property type="protein sequence ID" value="QDZ14995.1"/>
    <property type="molecule type" value="Genomic_DNA"/>
</dbReference>
<dbReference type="SUPFAM" id="SSF50985">
    <property type="entry name" value="RCC1/BLIP-II"/>
    <property type="match status" value="1"/>
</dbReference>
<accession>A0A5B8M574</accession>
<dbReference type="OrthoDB" id="5091875at2"/>
<reference evidence="1 2" key="1">
    <citation type="submission" date="2019-07" db="EMBL/GenBank/DDBJ databases">
        <title>Full genome sequence of Humibacter sp. WJ7-1.</title>
        <authorList>
            <person name="Im W.-T."/>
        </authorList>
    </citation>
    <scope>NUCLEOTIDE SEQUENCE [LARGE SCALE GENOMIC DNA]</scope>
    <source>
        <strain evidence="1 2">WJ7-1</strain>
    </source>
</reference>